<dbReference type="Proteomes" id="UP000198704">
    <property type="component" value="Unassembled WGS sequence"/>
</dbReference>
<keyword evidence="2" id="KW-1185">Reference proteome</keyword>
<accession>A0A1G9WJQ1</accession>
<name>A0A1G9WJQ1_9HYPH</name>
<dbReference type="EMBL" id="FNHS01000004">
    <property type="protein sequence ID" value="SDM84411.1"/>
    <property type="molecule type" value="Genomic_DNA"/>
</dbReference>
<sequence length="266" mass="28176">MRLIYRPLTVCLRGASTGGLLFVLAFPACAADRLVVLKAMPDLRSGIAAMPQIDAPADDAERRINAALRALDGKVRKADQACRTEGGAHSGWTRTIQTPMRGPRFVSFAITDDVFCGGAHPDVGTMSIVYDMTTGAPVDWTTLLPPALTGKVALAEGSDGTKMVTLASQRLHALYLRFYRPKAGGSKRDGDDSECRKAVAEKMFDDSPPAMMAWLDAKAGGLAVQFDLAHVVQACADAVVIPNAVLRSEGASPILTDAIDAAHAKP</sequence>
<proteinExistence type="predicted"/>
<dbReference type="AlphaFoldDB" id="A0A1G9WJQ1"/>
<evidence type="ECO:0000313" key="2">
    <source>
        <dbReference type="Proteomes" id="UP000198704"/>
    </source>
</evidence>
<gene>
    <name evidence="1" type="ORF">SAMN05216360_1049</name>
</gene>
<dbReference type="OrthoDB" id="7201222at2"/>
<evidence type="ECO:0000313" key="1">
    <source>
        <dbReference type="EMBL" id="SDM84411.1"/>
    </source>
</evidence>
<dbReference type="STRING" id="582672.SAMN05216360_1049"/>
<reference evidence="2" key="1">
    <citation type="submission" date="2016-10" db="EMBL/GenBank/DDBJ databases">
        <authorList>
            <person name="Varghese N."/>
            <person name="Submissions S."/>
        </authorList>
    </citation>
    <scope>NUCLEOTIDE SEQUENCE [LARGE SCALE GENOMIC DNA]</scope>
    <source>
        <strain evidence="2">BL47</strain>
    </source>
</reference>
<organism evidence="1 2">
    <name type="scientific">Methylobacterium phyllostachyos</name>
    <dbReference type="NCBI Taxonomy" id="582672"/>
    <lineage>
        <taxon>Bacteria</taxon>
        <taxon>Pseudomonadati</taxon>
        <taxon>Pseudomonadota</taxon>
        <taxon>Alphaproteobacteria</taxon>
        <taxon>Hyphomicrobiales</taxon>
        <taxon>Methylobacteriaceae</taxon>
        <taxon>Methylobacterium</taxon>
    </lineage>
</organism>
<protein>
    <submittedName>
        <fullName evidence="1">Uncharacterized protein</fullName>
    </submittedName>
</protein>